<comment type="similarity">
    <text evidence="1">Belongs to the aldehyde dehydrogenase family.</text>
</comment>
<dbReference type="InterPro" id="IPR016162">
    <property type="entry name" value="Ald_DH_N"/>
</dbReference>
<evidence type="ECO:0000256" key="3">
    <source>
        <dbReference type="ARBA" id="ARBA00023002"/>
    </source>
</evidence>
<dbReference type="CDD" id="cd07100">
    <property type="entry name" value="ALDH_SSADH1_GabD1"/>
    <property type="match status" value="1"/>
</dbReference>
<name>A0A517QT60_9PLAN</name>
<evidence type="ECO:0000313" key="6">
    <source>
        <dbReference type="Proteomes" id="UP000315724"/>
    </source>
</evidence>
<dbReference type="FunFam" id="3.40.605.10:FF:000012">
    <property type="entry name" value="NAD-dependent succinate-semialdehyde dehydrogenase"/>
    <property type="match status" value="1"/>
</dbReference>
<dbReference type="RefSeq" id="WP_145203393.1">
    <property type="nucleotide sequence ID" value="NZ_CP036267.1"/>
</dbReference>
<evidence type="ECO:0000256" key="2">
    <source>
        <dbReference type="ARBA" id="ARBA00022857"/>
    </source>
</evidence>
<keyword evidence="6" id="KW-1185">Reference proteome</keyword>
<dbReference type="InterPro" id="IPR044148">
    <property type="entry name" value="ALDH_GabD1-like"/>
</dbReference>
<dbReference type="Gene3D" id="3.40.605.10">
    <property type="entry name" value="Aldehyde Dehydrogenase, Chain A, domain 1"/>
    <property type="match status" value="1"/>
</dbReference>
<sequence>MIVTRNPATEEEISNYPTLSAAELHSRIERSASAFESWKSTSIEHRADLLRRIASEIRNSLEDSARMISIEMGKPLSEARAEVEKCAVGCEFYAEHGPGFLAKEEVKTDASKSYVRFDPLGSVLAVMPWNFPFWQVLRFAAPTLLAGNVGLLKHASNVTGCALEIEKILHRAGVPEDVFQTLVIPSSDVASVIENRNVRAVSLTGSEAAGSAVAEVAGKHLKKLVLELGGSDPFIVLEDADLEKVIPKAVQSRTMNAGQSCIAAKRFLVVQSVYPEFVERLTDAMREIQLGDPLDASTKMGPLAREDLVEDLDQQVKKSISQGAQLVTGGKKLDRPGYFYAPTVLAGATTEMTCLKEETFGPVASVASVANADEAVRIANSSKYGLGGSIWSQDISRAEQLAAQIESGSVFINDFTKSDPKVPFGGVKDSGYGRELSVFGIREFVNTKTVWIA</sequence>
<protein>
    <submittedName>
        <fullName evidence="5">Succinate semialdehyde dehydrogenase [NAD(P)+] Sad</fullName>
        <ecNumber evidence="5">1.2.1.16</ecNumber>
    </submittedName>
</protein>
<proteinExistence type="inferred from homology"/>
<keyword evidence="2" id="KW-0521">NADP</keyword>
<gene>
    <name evidence="5" type="primary">sad</name>
    <name evidence="5" type="ORF">Mal48_41030</name>
</gene>
<dbReference type="Proteomes" id="UP000315724">
    <property type="component" value="Chromosome"/>
</dbReference>
<organism evidence="5 6">
    <name type="scientific">Thalassoglobus polymorphus</name>
    <dbReference type="NCBI Taxonomy" id="2527994"/>
    <lineage>
        <taxon>Bacteria</taxon>
        <taxon>Pseudomonadati</taxon>
        <taxon>Planctomycetota</taxon>
        <taxon>Planctomycetia</taxon>
        <taxon>Planctomycetales</taxon>
        <taxon>Planctomycetaceae</taxon>
        <taxon>Thalassoglobus</taxon>
    </lineage>
</organism>
<dbReference type="KEGG" id="tpol:Mal48_41030"/>
<accession>A0A517QT60</accession>
<dbReference type="OrthoDB" id="4503395at2"/>
<dbReference type="EC" id="1.2.1.16" evidence="5"/>
<dbReference type="SUPFAM" id="SSF53720">
    <property type="entry name" value="ALDH-like"/>
    <property type="match status" value="1"/>
</dbReference>
<dbReference type="PANTHER" id="PTHR43217:SF1">
    <property type="entry name" value="SUCCINATE SEMIALDEHYDE DEHYDROGENASE [NAD(P)+] SAD"/>
    <property type="match status" value="1"/>
</dbReference>
<feature type="domain" description="Aldehyde dehydrogenase" evidence="4">
    <location>
        <begin position="4"/>
        <end position="450"/>
    </location>
</feature>
<dbReference type="InterPro" id="IPR047110">
    <property type="entry name" value="GABD/Sad-like"/>
</dbReference>
<dbReference type="PANTHER" id="PTHR43217">
    <property type="entry name" value="SUCCINATE SEMIALDEHYDE DEHYDROGENASE [NAD(P)+] SAD"/>
    <property type="match status" value="1"/>
</dbReference>
<dbReference type="AlphaFoldDB" id="A0A517QT60"/>
<evidence type="ECO:0000313" key="5">
    <source>
        <dbReference type="EMBL" id="QDT34830.1"/>
    </source>
</evidence>
<dbReference type="Pfam" id="PF00171">
    <property type="entry name" value="Aldedh"/>
    <property type="match status" value="1"/>
</dbReference>
<dbReference type="InterPro" id="IPR016163">
    <property type="entry name" value="Ald_DH_C"/>
</dbReference>
<dbReference type="InterPro" id="IPR015590">
    <property type="entry name" value="Aldehyde_DH_dom"/>
</dbReference>
<evidence type="ECO:0000256" key="1">
    <source>
        <dbReference type="ARBA" id="ARBA00009986"/>
    </source>
</evidence>
<dbReference type="Gene3D" id="3.40.309.10">
    <property type="entry name" value="Aldehyde Dehydrogenase, Chain A, domain 2"/>
    <property type="match status" value="1"/>
</dbReference>
<keyword evidence="3 5" id="KW-0560">Oxidoreductase</keyword>
<dbReference type="GO" id="GO:0004030">
    <property type="term" value="F:aldehyde dehydrogenase [NAD(P)+] activity"/>
    <property type="evidence" value="ECO:0007669"/>
    <property type="project" value="InterPro"/>
</dbReference>
<evidence type="ECO:0000259" key="4">
    <source>
        <dbReference type="Pfam" id="PF00171"/>
    </source>
</evidence>
<dbReference type="GO" id="GO:0004777">
    <property type="term" value="F:succinate-semialdehyde dehydrogenase (NAD+) activity"/>
    <property type="evidence" value="ECO:0007669"/>
    <property type="project" value="TreeGrafter"/>
</dbReference>
<dbReference type="InterPro" id="IPR016161">
    <property type="entry name" value="Ald_DH/histidinol_DH"/>
</dbReference>
<dbReference type="FunFam" id="3.40.309.10:FF:000009">
    <property type="entry name" value="Aldehyde dehydrogenase A"/>
    <property type="match status" value="1"/>
</dbReference>
<reference evidence="5 6" key="1">
    <citation type="submission" date="2019-02" db="EMBL/GenBank/DDBJ databases">
        <title>Deep-cultivation of Planctomycetes and their phenomic and genomic characterization uncovers novel biology.</title>
        <authorList>
            <person name="Wiegand S."/>
            <person name="Jogler M."/>
            <person name="Boedeker C."/>
            <person name="Pinto D."/>
            <person name="Vollmers J."/>
            <person name="Rivas-Marin E."/>
            <person name="Kohn T."/>
            <person name="Peeters S.H."/>
            <person name="Heuer A."/>
            <person name="Rast P."/>
            <person name="Oberbeckmann S."/>
            <person name="Bunk B."/>
            <person name="Jeske O."/>
            <person name="Meyerdierks A."/>
            <person name="Storesund J.E."/>
            <person name="Kallscheuer N."/>
            <person name="Luecker S."/>
            <person name="Lage O.M."/>
            <person name="Pohl T."/>
            <person name="Merkel B.J."/>
            <person name="Hornburger P."/>
            <person name="Mueller R.-W."/>
            <person name="Bruemmer F."/>
            <person name="Labrenz M."/>
            <person name="Spormann A.M."/>
            <person name="Op den Camp H."/>
            <person name="Overmann J."/>
            <person name="Amann R."/>
            <person name="Jetten M.S.M."/>
            <person name="Mascher T."/>
            <person name="Medema M.H."/>
            <person name="Devos D.P."/>
            <person name="Kaster A.-K."/>
            <person name="Ovreas L."/>
            <person name="Rohde M."/>
            <person name="Galperin M.Y."/>
            <person name="Jogler C."/>
        </authorList>
    </citation>
    <scope>NUCLEOTIDE SEQUENCE [LARGE SCALE GENOMIC DNA]</scope>
    <source>
        <strain evidence="5 6">Mal48</strain>
    </source>
</reference>
<dbReference type="EMBL" id="CP036267">
    <property type="protein sequence ID" value="QDT34830.1"/>
    <property type="molecule type" value="Genomic_DNA"/>
</dbReference>